<feature type="transmembrane region" description="Helical" evidence="1">
    <location>
        <begin position="49"/>
        <end position="73"/>
    </location>
</feature>
<feature type="transmembrane region" description="Helical" evidence="1">
    <location>
        <begin position="153"/>
        <end position="172"/>
    </location>
</feature>
<feature type="transmembrane region" description="Helical" evidence="1">
    <location>
        <begin position="230"/>
        <end position="261"/>
    </location>
</feature>
<dbReference type="InterPro" id="IPR014226">
    <property type="entry name" value="Spore_IM_YlbJ"/>
</dbReference>
<organism evidence="3 4">
    <name type="scientific">Paenibacillus antarcticus</name>
    <dbReference type="NCBI Taxonomy" id="253703"/>
    <lineage>
        <taxon>Bacteria</taxon>
        <taxon>Bacillati</taxon>
        <taxon>Bacillota</taxon>
        <taxon>Bacilli</taxon>
        <taxon>Bacillales</taxon>
        <taxon>Paenibacillaceae</taxon>
        <taxon>Paenibacillus</taxon>
    </lineage>
</organism>
<evidence type="ECO:0000313" key="4">
    <source>
        <dbReference type="Proteomes" id="UP000077355"/>
    </source>
</evidence>
<comment type="caution">
    <text evidence="3">The sequence shown here is derived from an EMBL/GenBank/DDBJ whole genome shotgun (WGS) entry which is preliminary data.</text>
</comment>
<feature type="transmembrane region" description="Helical" evidence="1">
    <location>
        <begin position="305"/>
        <end position="327"/>
    </location>
</feature>
<feature type="transmembrane region" description="Helical" evidence="1">
    <location>
        <begin position="339"/>
        <end position="359"/>
    </location>
</feature>
<keyword evidence="1" id="KW-0472">Membrane</keyword>
<accession>A0A168R454</accession>
<dbReference type="InterPro" id="IPR011642">
    <property type="entry name" value="Gate_dom"/>
</dbReference>
<feature type="domain" description="Nucleoside transporter/FeoB GTPase Gate" evidence="2">
    <location>
        <begin position="50"/>
        <end position="119"/>
    </location>
</feature>
<dbReference type="NCBIfam" id="TIGR02871">
    <property type="entry name" value="spore_ylbJ"/>
    <property type="match status" value="1"/>
</dbReference>
<dbReference type="Proteomes" id="UP000077355">
    <property type="component" value="Unassembled WGS sequence"/>
</dbReference>
<feature type="transmembrane region" description="Helical" evidence="1">
    <location>
        <begin position="12"/>
        <end position="37"/>
    </location>
</feature>
<proteinExistence type="predicted"/>
<dbReference type="Pfam" id="PF07670">
    <property type="entry name" value="Gate"/>
    <property type="match status" value="1"/>
</dbReference>
<sequence length="423" mass="46433">MERWPFVTLKSFAIPTFITVLMGLCVLMFIYPAAYLAAALRGLAIWWDVLFPSLFPFFIISEVLLGFGIVHLIGTLLDPFMKPIFRIPGSGGFVAAMGYVSGYPIGAKLTAKLWEQQMVSRDEGERLVAFTTSSDPIFLIGAVSIGFFHNPGIVPILAIAHYGGGFLVGIIMRFHGDRPLQETHSVSPSSSKPRSNRLRDAIRAMHKARVADGRNVGELIQEAIQSSLKLIIVVGGLVVFFSVFLELLTQANIMMGLYFIIEHALSFMGMPPALSKSLVGGIFEVTLGARYAGEPITSIPLSFKVASAAFILSWGGLSVHAQIASILHSTNLRYWPFMMARFIHGILAACLVLVLWKPIAGGLDSQSTMVPFDMPIQTNFHSPQGFINNLVIFIILLFAMALLSIIFNVFISLLIRLRHAFGK</sequence>
<evidence type="ECO:0000259" key="2">
    <source>
        <dbReference type="Pfam" id="PF07670"/>
    </source>
</evidence>
<keyword evidence="1" id="KW-1133">Transmembrane helix</keyword>
<dbReference type="OrthoDB" id="1645614at2"/>
<feature type="transmembrane region" description="Helical" evidence="1">
    <location>
        <begin position="127"/>
        <end position="147"/>
    </location>
</feature>
<protein>
    <submittedName>
        <fullName evidence="3">Sporulation integral membrane protein YlbJ</fullName>
    </submittedName>
</protein>
<dbReference type="EMBL" id="LVJI01000001">
    <property type="protein sequence ID" value="OAB48568.1"/>
    <property type="molecule type" value="Genomic_DNA"/>
</dbReference>
<evidence type="ECO:0000256" key="1">
    <source>
        <dbReference type="SAM" id="Phobius"/>
    </source>
</evidence>
<dbReference type="AlphaFoldDB" id="A0A168R454"/>
<keyword evidence="1" id="KW-0812">Transmembrane</keyword>
<reference evidence="3 4" key="1">
    <citation type="submission" date="2016-03" db="EMBL/GenBank/DDBJ databases">
        <title>Draft genome sequence of Paenibacillus antarcticus CECT 5836.</title>
        <authorList>
            <person name="Shin S.-K."/>
            <person name="Yi H."/>
        </authorList>
    </citation>
    <scope>NUCLEOTIDE SEQUENCE [LARGE SCALE GENOMIC DNA]</scope>
    <source>
        <strain evidence="3 4">CECT 5836</strain>
    </source>
</reference>
<evidence type="ECO:0000313" key="3">
    <source>
        <dbReference type="EMBL" id="OAB48568.1"/>
    </source>
</evidence>
<gene>
    <name evidence="3" type="ORF">PBAT_02735</name>
</gene>
<name>A0A168R454_9BACL</name>
<feature type="transmembrane region" description="Helical" evidence="1">
    <location>
        <begin position="390"/>
        <end position="415"/>
    </location>
</feature>
<feature type="transmembrane region" description="Helical" evidence="1">
    <location>
        <begin position="85"/>
        <end position="106"/>
    </location>
</feature>
<keyword evidence="4" id="KW-1185">Reference proteome</keyword>